<evidence type="ECO:0000313" key="1">
    <source>
        <dbReference type="EnsemblMetazoa" id="CLYHEMP010085.1"/>
    </source>
</evidence>
<dbReference type="AlphaFoldDB" id="A0A7M5VEZ9"/>
<dbReference type="OrthoDB" id="5980469at2759"/>
<sequence length="108" mass="12150">RRPAAGPEPKPPIITEREMSGLQYISGYVIGNILKKTKNCRDYKCPTSQAVISALSKMLTDDIQDQLLIQALTRGGLKAVKLEIQSIFKITEEKYRIETNSCAVRRKI</sequence>
<reference evidence="1" key="1">
    <citation type="submission" date="2021-01" db="UniProtKB">
        <authorList>
            <consortium name="EnsemblMetazoa"/>
        </authorList>
    </citation>
    <scope>IDENTIFICATION</scope>
</reference>
<organism evidence="1 2">
    <name type="scientific">Clytia hemisphaerica</name>
    <dbReference type="NCBI Taxonomy" id="252671"/>
    <lineage>
        <taxon>Eukaryota</taxon>
        <taxon>Metazoa</taxon>
        <taxon>Cnidaria</taxon>
        <taxon>Hydrozoa</taxon>
        <taxon>Hydroidolina</taxon>
        <taxon>Leptothecata</taxon>
        <taxon>Obeliida</taxon>
        <taxon>Clytiidae</taxon>
        <taxon>Clytia</taxon>
    </lineage>
</organism>
<keyword evidence="2" id="KW-1185">Reference proteome</keyword>
<dbReference type="Proteomes" id="UP000594262">
    <property type="component" value="Unplaced"/>
</dbReference>
<dbReference type="EnsemblMetazoa" id="CLYHEMT010085.1">
    <property type="protein sequence ID" value="CLYHEMP010085.1"/>
    <property type="gene ID" value="CLYHEMG010085"/>
</dbReference>
<accession>A0A7M5VEZ9</accession>
<evidence type="ECO:0000313" key="2">
    <source>
        <dbReference type="Proteomes" id="UP000594262"/>
    </source>
</evidence>
<name>A0A7M5VEZ9_9CNID</name>
<protein>
    <submittedName>
        <fullName evidence="1">Uncharacterized protein</fullName>
    </submittedName>
</protein>
<proteinExistence type="predicted"/>